<dbReference type="Gene3D" id="1.10.287.500">
    <property type="entry name" value="Helix hairpin bin"/>
    <property type="match status" value="1"/>
</dbReference>
<proteinExistence type="inferred from homology"/>
<evidence type="ECO:0000256" key="8">
    <source>
        <dbReference type="ARBA" id="ARBA00022912"/>
    </source>
</evidence>
<comment type="subunit">
    <text evidence="10">Homodimer.</text>
</comment>
<dbReference type="Pfam" id="PF04344">
    <property type="entry name" value="CheZ"/>
    <property type="match status" value="1"/>
</dbReference>
<keyword evidence="6 10" id="KW-0283">Flagellar rotation</keyword>
<comment type="similarity">
    <text evidence="2 10">Belongs to the CheZ family.</text>
</comment>
<dbReference type="GO" id="GO:0009288">
    <property type="term" value="C:bacterial-type flagellum"/>
    <property type="evidence" value="ECO:0007669"/>
    <property type="project" value="InterPro"/>
</dbReference>
<organism evidence="12 13">
    <name type="scientific">Roseateles aquatilis</name>
    <dbReference type="NCBI Taxonomy" id="431061"/>
    <lineage>
        <taxon>Bacteria</taxon>
        <taxon>Pseudomonadati</taxon>
        <taxon>Pseudomonadota</taxon>
        <taxon>Betaproteobacteria</taxon>
        <taxon>Burkholderiales</taxon>
        <taxon>Sphaerotilaceae</taxon>
        <taxon>Roseateles</taxon>
    </lineage>
</organism>
<evidence type="ECO:0000256" key="2">
    <source>
        <dbReference type="ARBA" id="ARBA00005908"/>
    </source>
</evidence>
<dbReference type="InterPro" id="IPR050992">
    <property type="entry name" value="CheZ_family_phosphatases"/>
</dbReference>
<evidence type="ECO:0000256" key="11">
    <source>
        <dbReference type="PIRSR" id="PIRSR002884-1"/>
    </source>
</evidence>
<reference evidence="12 13" key="1">
    <citation type="journal article" date="2008" name="Int. J. Syst. Evol. Microbiol.">
        <title>Description of Roseateles aquatilis sp. nov. and Roseateles terrae sp. nov., in the class Betaproteobacteria, and emended description of the genus Roseateles.</title>
        <authorList>
            <person name="Gomila M."/>
            <person name="Bowien B."/>
            <person name="Falsen E."/>
            <person name="Moore E.R."/>
            <person name="Lalucat J."/>
        </authorList>
    </citation>
    <scope>NUCLEOTIDE SEQUENCE [LARGE SCALE GENOMIC DNA]</scope>
    <source>
        <strain evidence="12 13">CCUG 48205</strain>
    </source>
</reference>
<evidence type="ECO:0000313" key="13">
    <source>
        <dbReference type="Proteomes" id="UP000197468"/>
    </source>
</evidence>
<evidence type="ECO:0000313" key="12">
    <source>
        <dbReference type="EMBL" id="OWQ90256.1"/>
    </source>
</evidence>
<evidence type="ECO:0000256" key="6">
    <source>
        <dbReference type="ARBA" id="ARBA00022779"/>
    </source>
</evidence>
<evidence type="ECO:0000256" key="4">
    <source>
        <dbReference type="ARBA" id="ARBA00022490"/>
    </source>
</evidence>
<dbReference type="AlphaFoldDB" id="A0A246JDF9"/>
<dbReference type="GO" id="GO:0006935">
    <property type="term" value="P:chemotaxis"/>
    <property type="evidence" value="ECO:0007669"/>
    <property type="project" value="UniProtKB-KW"/>
</dbReference>
<dbReference type="GO" id="GO:0050920">
    <property type="term" value="P:regulation of chemotaxis"/>
    <property type="evidence" value="ECO:0007669"/>
    <property type="project" value="InterPro"/>
</dbReference>
<evidence type="ECO:0000256" key="1">
    <source>
        <dbReference type="ARBA" id="ARBA00004496"/>
    </source>
</evidence>
<sequence>MSDLQNPSAVAAHEALHKLSRELPDACERLDYVKRMTDQAASKVLGLVEAAQDDAEAVRRQGAELSESLQRLAAAPDLSVERARAMMRLCAAYAAGASGFADRVKGLQTEIMMAQDFQDLSGQVINKVLGMLRPAEAPLQQLLADQASAAAPDAAPEQLAGVQTPDKALQQDDVDALLAEMGF</sequence>
<keyword evidence="7 10" id="KW-0378">Hydrolase</keyword>
<dbReference type="Proteomes" id="UP000197468">
    <property type="component" value="Unassembled WGS sequence"/>
</dbReference>
<dbReference type="GO" id="GO:0097588">
    <property type="term" value="P:archaeal or bacterial-type flagellum-dependent cell motility"/>
    <property type="evidence" value="ECO:0007669"/>
    <property type="project" value="UniProtKB-KW"/>
</dbReference>
<dbReference type="EMBL" id="NIOF01000005">
    <property type="protein sequence ID" value="OWQ90256.1"/>
    <property type="molecule type" value="Genomic_DNA"/>
</dbReference>
<feature type="site" description="Enhances dephosphorylation of CheY-P" evidence="11">
    <location>
        <position position="123"/>
    </location>
</feature>
<keyword evidence="4 10" id="KW-0963">Cytoplasm</keyword>
<dbReference type="RefSeq" id="WP_088385276.1">
    <property type="nucleotide sequence ID" value="NZ_NIOF01000005.1"/>
</dbReference>
<dbReference type="PANTHER" id="PTHR43693:SF1">
    <property type="entry name" value="PROTEIN PHOSPHATASE CHEZ"/>
    <property type="match status" value="1"/>
</dbReference>
<evidence type="ECO:0000256" key="7">
    <source>
        <dbReference type="ARBA" id="ARBA00022801"/>
    </source>
</evidence>
<dbReference type="GO" id="GO:0005737">
    <property type="term" value="C:cytoplasm"/>
    <property type="evidence" value="ECO:0007669"/>
    <property type="project" value="UniProtKB-SubCell"/>
</dbReference>
<comment type="caution">
    <text evidence="12">The sequence shown here is derived from an EMBL/GenBank/DDBJ whole genome shotgun (WGS) entry which is preliminary data.</text>
</comment>
<evidence type="ECO:0000256" key="3">
    <source>
        <dbReference type="ARBA" id="ARBA00018484"/>
    </source>
</evidence>
<comment type="subcellular location">
    <subcellularLocation>
        <location evidence="1 10">Cytoplasm</location>
    </subcellularLocation>
</comment>
<dbReference type="OrthoDB" id="9773007at2"/>
<evidence type="ECO:0000256" key="9">
    <source>
        <dbReference type="ARBA" id="ARBA00029599"/>
    </source>
</evidence>
<keyword evidence="8 10" id="KW-0904">Protein phosphatase</keyword>
<accession>A0A246JDF9</accession>
<dbReference type="PIRSF" id="PIRSF002884">
    <property type="entry name" value="CheZ"/>
    <property type="match status" value="1"/>
</dbReference>
<dbReference type="EC" id="3.1.3.-" evidence="10"/>
<evidence type="ECO:0000256" key="5">
    <source>
        <dbReference type="ARBA" id="ARBA00022500"/>
    </source>
</evidence>
<evidence type="ECO:0000256" key="10">
    <source>
        <dbReference type="PIRNR" id="PIRNR002884"/>
    </source>
</evidence>
<dbReference type="SUPFAM" id="SSF75708">
    <property type="entry name" value="Chemotaxis phosphatase CheZ"/>
    <property type="match status" value="1"/>
</dbReference>
<dbReference type="PANTHER" id="PTHR43693">
    <property type="entry name" value="PROTEIN PHOSPHATASE CHEZ"/>
    <property type="match status" value="1"/>
</dbReference>
<dbReference type="GO" id="GO:0004721">
    <property type="term" value="F:phosphoprotein phosphatase activity"/>
    <property type="evidence" value="ECO:0007669"/>
    <property type="project" value="UniProtKB-KW"/>
</dbReference>
<dbReference type="InterPro" id="IPR007439">
    <property type="entry name" value="Chemotax_Pase_CheZ"/>
</dbReference>
<protein>
    <recommendedName>
        <fullName evidence="3 10">Protein phosphatase CheZ</fullName>
        <ecNumber evidence="10">3.1.3.-</ecNumber>
    </recommendedName>
    <alternativeName>
        <fullName evidence="9 10">Chemotaxis protein CheZ</fullName>
    </alternativeName>
</protein>
<keyword evidence="5 10" id="KW-0145">Chemotaxis</keyword>
<comment type="function">
    <text evidence="10">Plays an important role in bacterial chemotaxis signal transduction pathway by accelerating the dephosphorylation of phosphorylated CheY (CheY-P).</text>
</comment>
<keyword evidence="13" id="KW-1185">Reference proteome</keyword>
<gene>
    <name evidence="12" type="ORF">CDN99_12845</name>
</gene>
<name>A0A246JDF9_9BURK</name>